<reference evidence="12 13" key="1">
    <citation type="submission" date="2021-03" db="EMBL/GenBank/DDBJ databases">
        <title>Genomic Encyclopedia of Type Strains, Phase IV (KMG-IV): sequencing the most valuable type-strain genomes for metagenomic binning, comparative biology and taxonomic classification.</title>
        <authorList>
            <person name="Goeker M."/>
        </authorList>
    </citation>
    <scope>NUCLEOTIDE SEQUENCE [LARGE SCALE GENOMIC DNA]</scope>
    <source>
        <strain evidence="12 13">DSM 23491</strain>
    </source>
</reference>
<dbReference type="InterPro" id="IPR017441">
    <property type="entry name" value="Protein_kinase_ATP_BS"/>
</dbReference>
<evidence type="ECO:0000313" key="12">
    <source>
        <dbReference type="EMBL" id="MBP1938455.1"/>
    </source>
</evidence>
<dbReference type="EC" id="2.7.11.1" evidence="1"/>
<evidence type="ECO:0000256" key="8">
    <source>
        <dbReference type="ARBA" id="ARBA00048679"/>
    </source>
</evidence>
<keyword evidence="2" id="KW-0723">Serine/threonine-protein kinase</keyword>
<proteinExistence type="predicted"/>
<evidence type="ECO:0000256" key="9">
    <source>
        <dbReference type="PROSITE-ProRule" id="PRU10141"/>
    </source>
</evidence>
<dbReference type="SMART" id="SM00220">
    <property type="entry name" value="S_TKc"/>
    <property type="match status" value="1"/>
</dbReference>
<sequence>MTTSFKTTFSPGTIIVGKWRRSRYYIHRMLGQGANGMVYLVQKVGTRQLYALKMGYETVDLQSEINVLHSLQGQKHYKTSRKQGHDQHASSFLVEVDDFTSDNKEIPFYVMRYVKGVPIHAFLEKKEREWLGFVGLSLLEKLQQLHDGGWVFGDLKPDNVLVSEYGHVELIDYGGVSSIGRSIKQFTERYDRGYWNAGSRTADEGYDLFSFALLCLNLLYDEGFKKVTNQQLPQARSTQDLLGLLGHPNVHPYAKWLRKAILHEFADTTEAITSWKRDVYPAAVKLKSKQTHVTPRWLKSAFAFSIIMLCCAIYFVVRF</sequence>
<comment type="catalytic activity">
    <reaction evidence="8">
        <text>L-seryl-[protein] + ATP = O-phospho-L-seryl-[protein] + ADP + H(+)</text>
        <dbReference type="Rhea" id="RHEA:17989"/>
        <dbReference type="Rhea" id="RHEA-COMP:9863"/>
        <dbReference type="Rhea" id="RHEA-COMP:11604"/>
        <dbReference type="ChEBI" id="CHEBI:15378"/>
        <dbReference type="ChEBI" id="CHEBI:29999"/>
        <dbReference type="ChEBI" id="CHEBI:30616"/>
        <dbReference type="ChEBI" id="CHEBI:83421"/>
        <dbReference type="ChEBI" id="CHEBI:456216"/>
        <dbReference type="EC" id="2.7.11.1"/>
    </reaction>
</comment>
<evidence type="ECO:0000256" key="7">
    <source>
        <dbReference type="ARBA" id="ARBA00047899"/>
    </source>
</evidence>
<evidence type="ECO:0000256" key="3">
    <source>
        <dbReference type="ARBA" id="ARBA00022679"/>
    </source>
</evidence>
<protein>
    <recommendedName>
        <fullName evidence="1">non-specific serine/threonine protein kinase</fullName>
        <ecNumber evidence="1">2.7.11.1</ecNumber>
    </recommendedName>
</protein>
<keyword evidence="6 9" id="KW-0067">ATP-binding</keyword>
<name>A0ABS4H8R0_9BACL</name>
<dbReference type="PROSITE" id="PS00107">
    <property type="entry name" value="PROTEIN_KINASE_ATP"/>
    <property type="match status" value="1"/>
</dbReference>
<comment type="catalytic activity">
    <reaction evidence="7">
        <text>L-threonyl-[protein] + ATP = O-phospho-L-threonyl-[protein] + ADP + H(+)</text>
        <dbReference type="Rhea" id="RHEA:46608"/>
        <dbReference type="Rhea" id="RHEA-COMP:11060"/>
        <dbReference type="Rhea" id="RHEA-COMP:11605"/>
        <dbReference type="ChEBI" id="CHEBI:15378"/>
        <dbReference type="ChEBI" id="CHEBI:30013"/>
        <dbReference type="ChEBI" id="CHEBI:30616"/>
        <dbReference type="ChEBI" id="CHEBI:61977"/>
        <dbReference type="ChEBI" id="CHEBI:456216"/>
        <dbReference type="EC" id="2.7.11.1"/>
    </reaction>
</comment>
<dbReference type="Gene3D" id="1.10.510.10">
    <property type="entry name" value="Transferase(Phosphotransferase) domain 1"/>
    <property type="match status" value="1"/>
</dbReference>
<organism evidence="12 13">
    <name type="scientific">Paenibacillus sediminis</name>
    <dbReference type="NCBI Taxonomy" id="664909"/>
    <lineage>
        <taxon>Bacteria</taxon>
        <taxon>Bacillati</taxon>
        <taxon>Bacillota</taxon>
        <taxon>Bacilli</taxon>
        <taxon>Bacillales</taxon>
        <taxon>Paenibacillaceae</taxon>
        <taxon>Paenibacillus</taxon>
    </lineage>
</organism>
<evidence type="ECO:0000256" key="4">
    <source>
        <dbReference type="ARBA" id="ARBA00022741"/>
    </source>
</evidence>
<feature type="domain" description="Protein kinase" evidence="11">
    <location>
        <begin position="24"/>
        <end position="319"/>
    </location>
</feature>
<evidence type="ECO:0000256" key="2">
    <source>
        <dbReference type="ARBA" id="ARBA00022527"/>
    </source>
</evidence>
<keyword evidence="10" id="KW-0812">Transmembrane</keyword>
<dbReference type="Proteomes" id="UP001519273">
    <property type="component" value="Unassembled WGS sequence"/>
</dbReference>
<keyword evidence="10" id="KW-1133">Transmembrane helix</keyword>
<dbReference type="InterPro" id="IPR011009">
    <property type="entry name" value="Kinase-like_dom_sf"/>
</dbReference>
<evidence type="ECO:0000313" key="13">
    <source>
        <dbReference type="Proteomes" id="UP001519273"/>
    </source>
</evidence>
<dbReference type="EMBL" id="JAGGKP010000015">
    <property type="protein sequence ID" value="MBP1938455.1"/>
    <property type="molecule type" value="Genomic_DNA"/>
</dbReference>
<dbReference type="SUPFAM" id="SSF56112">
    <property type="entry name" value="Protein kinase-like (PK-like)"/>
    <property type="match status" value="1"/>
</dbReference>
<accession>A0ABS4H8R0</accession>
<dbReference type="PANTHER" id="PTHR24356">
    <property type="entry name" value="SERINE/THREONINE-PROTEIN KINASE"/>
    <property type="match status" value="1"/>
</dbReference>
<dbReference type="InterPro" id="IPR000719">
    <property type="entry name" value="Prot_kinase_dom"/>
</dbReference>
<keyword evidence="4 9" id="KW-0547">Nucleotide-binding</keyword>
<evidence type="ECO:0000256" key="10">
    <source>
        <dbReference type="SAM" id="Phobius"/>
    </source>
</evidence>
<dbReference type="GO" id="GO:0004674">
    <property type="term" value="F:protein serine/threonine kinase activity"/>
    <property type="evidence" value="ECO:0007669"/>
    <property type="project" value="UniProtKB-EC"/>
</dbReference>
<dbReference type="InterPro" id="IPR050236">
    <property type="entry name" value="Ser_Thr_kinase_AGC"/>
</dbReference>
<keyword evidence="13" id="KW-1185">Reference proteome</keyword>
<evidence type="ECO:0000256" key="6">
    <source>
        <dbReference type="ARBA" id="ARBA00022840"/>
    </source>
</evidence>
<dbReference type="PROSITE" id="PS50011">
    <property type="entry name" value="PROTEIN_KINASE_DOM"/>
    <property type="match status" value="1"/>
</dbReference>
<dbReference type="Gene3D" id="3.30.200.20">
    <property type="entry name" value="Phosphorylase Kinase, domain 1"/>
    <property type="match status" value="1"/>
</dbReference>
<feature type="binding site" evidence="9">
    <location>
        <position position="53"/>
    </location>
    <ligand>
        <name>ATP</name>
        <dbReference type="ChEBI" id="CHEBI:30616"/>
    </ligand>
</feature>
<dbReference type="Pfam" id="PF00069">
    <property type="entry name" value="Pkinase"/>
    <property type="match status" value="1"/>
</dbReference>
<feature type="transmembrane region" description="Helical" evidence="10">
    <location>
        <begin position="297"/>
        <end position="317"/>
    </location>
</feature>
<evidence type="ECO:0000256" key="5">
    <source>
        <dbReference type="ARBA" id="ARBA00022777"/>
    </source>
</evidence>
<evidence type="ECO:0000259" key="11">
    <source>
        <dbReference type="PROSITE" id="PS50011"/>
    </source>
</evidence>
<dbReference type="RefSeq" id="WP_342454329.1">
    <property type="nucleotide sequence ID" value="NZ_CBCRVE010000015.1"/>
</dbReference>
<comment type="caution">
    <text evidence="12">The sequence shown here is derived from an EMBL/GenBank/DDBJ whole genome shotgun (WGS) entry which is preliminary data.</text>
</comment>
<keyword evidence="3 12" id="KW-0808">Transferase</keyword>
<keyword evidence="10" id="KW-0472">Membrane</keyword>
<gene>
    <name evidence="12" type="ORF">J2Z20_003377</name>
</gene>
<keyword evidence="5 12" id="KW-0418">Kinase</keyword>
<evidence type="ECO:0000256" key="1">
    <source>
        <dbReference type="ARBA" id="ARBA00012513"/>
    </source>
</evidence>